<sequence>MTKSTPQITCGHCRRTFQRPKPTGRTPRYCSAKCRSASYRDRTATPARPRSYDDDVVRISRALLTKAQVLDHLAHNQVQALPLEAVEQCVALQRDLCDVTAVAIRQALSNGALWPQIARAMNSSASTLKVSYSEEKVDKILAKRADRGPARPRRPAGLHDGRRPRILSQTSCWLPGQPGYPLTRALSYLGRTGGKPTVRDLAVSTGVSTSYIYRIMSGERTPTWEVAAGFARACDADPDDLTFLWNTAHELPLLPPSGQTYRQAVHALQAALRGLRLAAACPEIPTLLRPGTAPLTVGAATALLSAHPPAAGFLRWPVVRALAVALHGEPDAIRPLWERVHALAGTADDAERGRSWPAEAFG</sequence>
<dbReference type="InterPro" id="IPR010982">
    <property type="entry name" value="Lambda_DNA-bd_dom_sf"/>
</dbReference>
<accession>A0ABY4MHL5</accession>
<dbReference type="SUPFAM" id="SSF47413">
    <property type="entry name" value="lambda repressor-like DNA-binding domains"/>
    <property type="match status" value="1"/>
</dbReference>
<name>A0ABY4MHL5_9ACTN</name>
<dbReference type="Proteomes" id="UP000830115">
    <property type="component" value="Chromosome"/>
</dbReference>
<dbReference type="SMART" id="SM00530">
    <property type="entry name" value="HTH_XRE"/>
    <property type="match status" value="1"/>
</dbReference>
<gene>
    <name evidence="2" type="ORF">K9S39_40420</name>
</gene>
<feature type="domain" description="HTH cro/C1-type" evidence="1">
    <location>
        <begin position="197"/>
        <end position="241"/>
    </location>
</feature>
<evidence type="ECO:0000259" key="1">
    <source>
        <dbReference type="PROSITE" id="PS50943"/>
    </source>
</evidence>
<evidence type="ECO:0000313" key="3">
    <source>
        <dbReference type="Proteomes" id="UP000830115"/>
    </source>
</evidence>
<proteinExistence type="predicted"/>
<dbReference type="InterPro" id="IPR001387">
    <property type="entry name" value="Cro/C1-type_HTH"/>
</dbReference>
<dbReference type="CDD" id="cd00093">
    <property type="entry name" value="HTH_XRE"/>
    <property type="match status" value="1"/>
</dbReference>
<keyword evidence="3" id="KW-1185">Reference proteome</keyword>
<dbReference type="RefSeq" id="WP_248868225.1">
    <property type="nucleotide sequence ID" value="NZ_CP086322.1"/>
</dbReference>
<dbReference type="PROSITE" id="PS50943">
    <property type="entry name" value="HTH_CROC1"/>
    <property type="match status" value="1"/>
</dbReference>
<reference evidence="2" key="1">
    <citation type="submission" date="2021-10" db="EMBL/GenBank/DDBJ databases">
        <title>Streptomyces nigrumlapis sp.nov.,an antimicrobial producing actinobacterium isolated from Black Gobi rocks.</title>
        <authorList>
            <person name="Wen Y."/>
            <person name="Zhang W."/>
            <person name="Liu X.G."/>
        </authorList>
    </citation>
    <scope>NUCLEOTIDE SEQUENCE</scope>
    <source>
        <strain evidence="2">ST13-2-2</strain>
    </source>
</reference>
<organism evidence="2 3">
    <name type="scientific">Streptomyces halobius</name>
    <dbReference type="NCBI Taxonomy" id="2879846"/>
    <lineage>
        <taxon>Bacteria</taxon>
        <taxon>Bacillati</taxon>
        <taxon>Actinomycetota</taxon>
        <taxon>Actinomycetes</taxon>
        <taxon>Kitasatosporales</taxon>
        <taxon>Streptomycetaceae</taxon>
        <taxon>Streptomyces</taxon>
    </lineage>
</organism>
<evidence type="ECO:0000313" key="2">
    <source>
        <dbReference type="EMBL" id="UQA97299.1"/>
    </source>
</evidence>
<dbReference type="Pfam" id="PF13560">
    <property type="entry name" value="HTH_31"/>
    <property type="match status" value="1"/>
</dbReference>
<protein>
    <submittedName>
        <fullName evidence="2">Helix-turn-helix domain-containing protein</fullName>
    </submittedName>
</protein>
<dbReference type="Gene3D" id="1.10.260.40">
    <property type="entry name" value="lambda repressor-like DNA-binding domains"/>
    <property type="match status" value="1"/>
</dbReference>
<dbReference type="EMBL" id="CP086322">
    <property type="protein sequence ID" value="UQA97299.1"/>
    <property type="molecule type" value="Genomic_DNA"/>
</dbReference>